<keyword evidence="3" id="KW-1185">Reference proteome</keyword>
<dbReference type="Proteomes" id="UP001281203">
    <property type="component" value="Unassembled WGS sequence"/>
</dbReference>
<evidence type="ECO:0000313" key="2">
    <source>
        <dbReference type="EMBL" id="MDV2482766.1"/>
    </source>
</evidence>
<name>A0ABU3X5R4_9EURY</name>
<evidence type="ECO:0000256" key="1">
    <source>
        <dbReference type="SAM" id="MobiDB-lite"/>
    </source>
</evidence>
<comment type="caution">
    <text evidence="2">The sequence shown here is derived from an EMBL/GenBank/DDBJ whole genome shotgun (WGS) entry which is preliminary data.</text>
</comment>
<sequence>MNRIASRTMIAAIIAVICVTGVVLAQPLPMQGAEPEETKPTQPLMVEPTQSSGLPPAQPPDSSDAPAPPNQPIFGEPEQPQEPVEAPFEYEHNYTTELWNGQVEITDRLNDGFPAPMLPGDELYVSIVSPVPVNLYVTTFEGFEHYRWKERGMSDTMGTPEHFYFDQNLSREQTLNWNFTAYTTRTVFPYIVVDDIPNHMRNYDPYQHGFPELIIVRGSDYSDAEHDRANPHPY</sequence>
<dbReference type="RefSeq" id="WP_317065896.1">
    <property type="nucleotide sequence ID" value="NZ_WBKO01000003.1"/>
</dbReference>
<organism evidence="2 3">
    <name type="scientific">Methanoculleus caldifontis</name>
    <dbReference type="NCBI Taxonomy" id="2651577"/>
    <lineage>
        <taxon>Archaea</taxon>
        <taxon>Methanobacteriati</taxon>
        <taxon>Methanobacteriota</taxon>
        <taxon>Stenosarchaea group</taxon>
        <taxon>Methanomicrobia</taxon>
        <taxon>Methanomicrobiales</taxon>
        <taxon>Methanomicrobiaceae</taxon>
        <taxon>Methanoculleus</taxon>
    </lineage>
</organism>
<protein>
    <submittedName>
        <fullName evidence="2">Uncharacterized protein</fullName>
    </submittedName>
</protein>
<dbReference type="EMBL" id="WBKO01000003">
    <property type="protein sequence ID" value="MDV2482766.1"/>
    <property type="molecule type" value="Genomic_DNA"/>
</dbReference>
<gene>
    <name evidence="2" type="ORF">F8E02_12340</name>
</gene>
<reference evidence="2 3" key="1">
    <citation type="submission" date="2019-10" db="EMBL/GenBank/DDBJ databases">
        <title>Isolation and characterization of Methanoculleus sp. Wushi-C6 from a hot spring well.</title>
        <authorList>
            <person name="Chen S.-C."/>
            <person name="Lan Z.-H."/>
            <person name="You Y.-T."/>
            <person name="Lai M.-C."/>
        </authorList>
    </citation>
    <scope>NUCLEOTIDE SEQUENCE [LARGE SCALE GENOMIC DNA]</scope>
    <source>
        <strain evidence="2 3">Wushi-C6</strain>
    </source>
</reference>
<accession>A0ABU3X5R4</accession>
<evidence type="ECO:0000313" key="3">
    <source>
        <dbReference type="Proteomes" id="UP001281203"/>
    </source>
</evidence>
<proteinExistence type="predicted"/>
<feature type="region of interest" description="Disordered" evidence="1">
    <location>
        <begin position="33"/>
        <end position="83"/>
    </location>
</feature>